<feature type="domain" description="Aminotransferase class I/classII large" evidence="6">
    <location>
        <begin position="59"/>
        <end position="386"/>
    </location>
</feature>
<keyword evidence="8" id="KW-1185">Reference proteome</keyword>
<organism evidence="7 8">
    <name type="scientific">Caloramator quimbayensis</name>
    <dbReference type="NCBI Taxonomy" id="1147123"/>
    <lineage>
        <taxon>Bacteria</taxon>
        <taxon>Bacillati</taxon>
        <taxon>Bacillota</taxon>
        <taxon>Clostridia</taxon>
        <taxon>Eubacteriales</taxon>
        <taxon>Clostridiaceae</taxon>
        <taxon>Caloramator</taxon>
    </lineage>
</organism>
<evidence type="ECO:0000256" key="5">
    <source>
        <dbReference type="ARBA" id="ARBA00037974"/>
    </source>
</evidence>
<evidence type="ECO:0000256" key="1">
    <source>
        <dbReference type="ARBA" id="ARBA00001933"/>
    </source>
</evidence>
<evidence type="ECO:0000256" key="4">
    <source>
        <dbReference type="ARBA" id="ARBA00023239"/>
    </source>
</evidence>
<dbReference type="EMBL" id="FUYH01000015">
    <property type="protein sequence ID" value="SKA94053.1"/>
    <property type="molecule type" value="Genomic_DNA"/>
</dbReference>
<dbReference type="CDD" id="cd00609">
    <property type="entry name" value="AAT_like"/>
    <property type="match status" value="1"/>
</dbReference>
<dbReference type="GO" id="GO:0030170">
    <property type="term" value="F:pyridoxal phosphate binding"/>
    <property type="evidence" value="ECO:0007669"/>
    <property type="project" value="InterPro"/>
</dbReference>
<dbReference type="InterPro" id="IPR015421">
    <property type="entry name" value="PyrdxlP-dep_Trfase_major"/>
</dbReference>
<keyword evidence="3" id="KW-0663">Pyridoxal phosphate</keyword>
<dbReference type="SUPFAM" id="SSF53383">
    <property type="entry name" value="PLP-dependent transferases"/>
    <property type="match status" value="1"/>
</dbReference>
<evidence type="ECO:0000256" key="2">
    <source>
        <dbReference type="ARBA" id="ARBA00012224"/>
    </source>
</evidence>
<dbReference type="NCBIfam" id="TIGR04350">
    <property type="entry name" value="C_S_lyase_PatB"/>
    <property type="match status" value="1"/>
</dbReference>
<dbReference type="RefSeq" id="WP_078697039.1">
    <property type="nucleotide sequence ID" value="NZ_FUYH01000015.1"/>
</dbReference>
<comment type="cofactor">
    <cofactor evidence="1">
        <name>pyridoxal 5'-phosphate</name>
        <dbReference type="ChEBI" id="CHEBI:597326"/>
    </cofactor>
</comment>
<proteinExistence type="inferred from homology"/>
<dbReference type="EC" id="4.4.1.13" evidence="2"/>
<comment type="similarity">
    <text evidence="5">Belongs to the class-II pyridoxal-phosphate-dependent aminotransferase family. MalY/PatB cystathionine beta-lyase subfamily.</text>
</comment>
<dbReference type="InterPro" id="IPR004839">
    <property type="entry name" value="Aminotransferase_I/II_large"/>
</dbReference>
<evidence type="ECO:0000313" key="8">
    <source>
        <dbReference type="Proteomes" id="UP000190105"/>
    </source>
</evidence>
<dbReference type="InterPro" id="IPR027619">
    <property type="entry name" value="C-S_lyase_PatB-like"/>
</dbReference>
<keyword evidence="4 7" id="KW-0456">Lyase</keyword>
<evidence type="ECO:0000259" key="6">
    <source>
        <dbReference type="Pfam" id="PF00155"/>
    </source>
</evidence>
<dbReference type="OrthoDB" id="9802872at2"/>
<dbReference type="PANTHER" id="PTHR43525">
    <property type="entry name" value="PROTEIN MALY"/>
    <property type="match status" value="1"/>
</dbReference>
<accession>A0A1T4XXC3</accession>
<dbReference type="InterPro" id="IPR051798">
    <property type="entry name" value="Class-II_PLP-Dep_Aminotrans"/>
</dbReference>
<dbReference type="PANTHER" id="PTHR43525:SF1">
    <property type="entry name" value="PROTEIN MALY"/>
    <property type="match status" value="1"/>
</dbReference>
<evidence type="ECO:0000313" key="7">
    <source>
        <dbReference type="EMBL" id="SKA94053.1"/>
    </source>
</evidence>
<evidence type="ECO:0000256" key="3">
    <source>
        <dbReference type="ARBA" id="ARBA00022898"/>
    </source>
</evidence>
<dbReference type="Pfam" id="PF00155">
    <property type="entry name" value="Aminotran_1_2"/>
    <property type="match status" value="1"/>
</dbReference>
<dbReference type="Gene3D" id="3.90.1150.10">
    <property type="entry name" value="Aspartate Aminotransferase, domain 1"/>
    <property type="match status" value="1"/>
</dbReference>
<reference evidence="8" key="1">
    <citation type="submission" date="2017-02" db="EMBL/GenBank/DDBJ databases">
        <authorList>
            <person name="Varghese N."/>
            <person name="Submissions S."/>
        </authorList>
    </citation>
    <scope>NUCLEOTIDE SEQUENCE [LARGE SCALE GENOMIC DNA]</scope>
    <source>
        <strain evidence="8">USBA 833</strain>
    </source>
</reference>
<name>A0A1T4XXC3_9CLOT</name>
<dbReference type="InterPro" id="IPR015422">
    <property type="entry name" value="PyrdxlP-dep_Trfase_small"/>
</dbReference>
<sequence>MYDFDIKTDRINERCRKWDKKIIKEHFEDVSDDFIPLWIADMDFKAPDNILNSFKRAIDIGVFGYTYVYDEFYDAVISWQKDMHGVDIYKDWITLSYGTVSTLHYIVQAFCNENDSILMNTPVYEPFNGAAIKQGVRCIYNKLNIINNRYYIDFEEIESQLREFKPKLYLLCSPHNPSGRIWSIDELRKIAMLCKQYKTILVVDEVHGEQIHFGRFYSILSLEEELTDNIILLSSPNKAFNLGGLKTSYSIIPNKNIRERFRERLSKNSITSPNVFGIIGIISAYNDCKDYLKEVTKYIYDNYIYAADFIDNKISKLSYMKMESSYLLWVNISKTGITSTEFTKFLSSEYGVLVEDGNNFVCDGEGWIRINLGTQRENIKKAMERIEKCVQNLDKIFS</sequence>
<dbReference type="InterPro" id="IPR015424">
    <property type="entry name" value="PyrdxlP-dep_Trfase"/>
</dbReference>
<dbReference type="GO" id="GO:0047804">
    <property type="term" value="F:cysteine-S-conjugate beta-lyase activity"/>
    <property type="evidence" value="ECO:0007669"/>
    <property type="project" value="UniProtKB-EC"/>
</dbReference>
<dbReference type="STRING" id="1147123.SAMN05443428_11545"/>
<dbReference type="Gene3D" id="3.40.640.10">
    <property type="entry name" value="Type I PLP-dependent aspartate aminotransferase-like (Major domain)"/>
    <property type="match status" value="1"/>
</dbReference>
<gene>
    <name evidence="7" type="ORF">SAMN05443428_11545</name>
</gene>
<protein>
    <recommendedName>
        <fullName evidence="2">cysteine-S-conjugate beta-lyase</fullName>
        <ecNumber evidence="2">4.4.1.13</ecNumber>
    </recommendedName>
</protein>
<dbReference type="Proteomes" id="UP000190105">
    <property type="component" value="Unassembled WGS sequence"/>
</dbReference>
<dbReference type="AlphaFoldDB" id="A0A1T4XXC3"/>